<organism evidence="10 11">
    <name type="scientific">Paenibacillus tyrfis</name>
    <dbReference type="NCBI Taxonomy" id="1501230"/>
    <lineage>
        <taxon>Bacteria</taxon>
        <taxon>Bacillati</taxon>
        <taxon>Bacillota</taxon>
        <taxon>Bacilli</taxon>
        <taxon>Bacillales</taxon>
        <taxon>Paenibacillaceae</taxon>
        <taxon>Paenibacillus</taxon>
    </lineage>
</organism>
<gene>
    <name evidence="10" type="ORF">ET33_09730</name>
</gene>
<evidence type="ECO:0000256" key="2">
    <source>
        <dbReference type="ARBA" id="ARBA00007886"/>
    </source>
</evidence>
<dbReference type="eggNOG" id="ENOG502Z9N7">
    <property type="taxonomic scope" value="Bacteria"/>
</dbReference>
<evidence type="ECO:0000256" key="4">
    <source>
        <dbReference type="ARBA" id="ARBA00022729"/>
    </source>
</evidence>
<dbReference type="AlphaFoldDB" id="A0A081P1H0"/>
<keyword evidence="4" id="KW-0732">Signal</keyword>
<comment type="similarity">
    <text evidence="2">Belongs to the GerABKC lipoprotein family.</text>
</comment>
<keyword evidence="5" id="KW-0472">Membrane</keyword>
<keyword evidence="3" id="KW-0309">Germination</keyword>
<name>A0A081P1H0_9BACL</name>
<dbReference type="InterPro" id="IPR057336">
    <property type="entry name" value="GerAC_N"/>
</dbReference>
<keyword evidence="6" id="KW-0564">Palmitate</keyword>
<dbReference type="PANTHER" id="PTHR35789">
    <property type="entry name" value="SPORE GERMINATION PROTEIN B3"/>
    <property type="match status" value="1"/>
</dbReference>
<comment type="subcellular location">
    <subcellularLocation>
        <location evidence="1">Membrane</location>
        <topology evidence="1">Lipid-anchor</topology>
    </subcellularLocation>
</comment>
<dbReference type="InterPro" id="IPR008844">
    <property type="entry name" value="Spore_GerAC-like"/>
</dbReference>
<dbReference type="GO" id="GO:0009847">
    <property type="term" value="P:spore germination"/>
    <property type="evidence" value="ECO:0007669"/>
    <property type="project" value="InterPro"/>
</dbReference>
<dbReference type="EMBL" id="JNVM01000016">
    <property type="protein sequence ID" value="KEQ24543.1"/>
    <property type="molecule type" value="Genomic_DNA"/>
</dbReference>
<evidence type="ECO:0000256" key="5">
    <source>
        <dbReference type="ARBA" id="ARBA00023136"/>
    </source>
</evidence>
<dbReference type="PROSITE" id="PS51257">
    <property type="entry name" value="PROKAR_LIPOPROTEIN"/>
    <property type="match status" value="1"/>
</dbReference>
<sequence>MSKTRIPLMLLLVLCASLMTGCWNRRELNELAIAVAIGIDKAGNQHQVTVQVVNPSEISKKTSGVPYAPVTIYKMRGDTIAECIRKLTVESPRLMYLSHVRLLVLSEEVAREGIRHTLDYFSRDREFRPDFYVAVSRHATAETVLSLFTQLEKIPANQLYDSLKNSEKYWAPTIGIHLDELIDDLIKEGVNPVLTGISVKGDQAKGKSKENVGNIAMPTHLQFTSIGVFNKDRLIGWMNETDSKGYNYIKGNVKGTVGSLLLNENKKERVSNELIKSSTKTTGTLVGGRPHITVVIKGEGNIAEVETSKVDLSRAKPVLELEHAMNRRIEELALHCIKKAQQQFKTDIFGFGEVMRRSEPAFWQKEKARWSEYFQKLTVDVKSDIKLRRSGRVGNSFIREMEKPAPKE</sequence>
<feature type="domain" description="Spore germination GerAC-like C-terminal" evidence="8">
    <location>
        <begin position="226"/>
        <end position="391"/>
    </location>
</feature>
<accession>A0A081P1H0</accession>
<dbReference type="GO" id="GO:0016020">
    <property type="term" value="C:membrane"/>
    <property type="evidence" value="ECO:0007669"/>
    <property type="project" value="UniProtKB-SubCell"/>
</dbReference>
<dbReference type="Gene3D" id="6.20.190.10">
    <property type="entry name" value="Nutrient germinant receptor protein C, domain 1"/>
    <property type="match status" value="1"/>
</dbReference>
<dbReference type="PANTHER" id="PTHR35789:SF1">
    <property type="entry name" value="SPORE GERMINATION PROTEIN B3"/>
    <property type="match status" value="1"/>
</dbReference>
<dbReference type="Pfam" id="PF05504">
    <property type="entry name" value="Spore_GerAC"/>
    <property type="match status" value="1"/>
</dbReference>
<dbReference type="NCBIfam" id="TIGR02887">
    <property type="entry name" value="spore_ger_x_C"/>
    <property type="match status" value="1"/>
</dbReference>
<dbReference type="OrthoDB" id="9816067at2"/>
<dbReference type="Pfam" id="PF25198">
    <property type="entry name" value="Spore_GerAC_N"/>
    <property type="match status" value="1"/>
</dbReference>
<evidence type="ECO:0000256" key="3">
    <source>
        <dbReference type="ARBA" id="ARBA00022544"/>
    </source>
</evidence>
<keyword evidence="7" id="KW-0449">Lipoprotein</keyword>
<protein>
    <submittedName>
        <fullName evidence="10">Uncharacterized protein</fullName>
    </submittedName>
</protein>
<evidence type="ECO:0000256" key="6">
    <source>
        <dbReference type="ARBA" id="ARBA00023139"/>
    </source>
</evidence>
<feature type="domain" description="Spore germination protein N-terminal" evidence="9">
    <location>
        <begin position="24"/>
        <end position="198"/>
    </location>
</feature>
<reference evidence="10 11" key="1">
    <citation type="submission" date="2014-06" db="EMBL/GenBank/DDBJ databases">
        <title>Draft genome sequence of Paenibacillus sp. MSt1.</title>
        <authorList>
            <person name="Aw Y.K."/>
            <person name="Ong K.S."/>
            <person name="Gan H.M."/>
            <person name="Lee S.M."/>
        </authorList>
    </citation>
    <scope>NUCLEOTIDE SEQUENCE [LARGE SCALE GENOMIC DNA]</scope>
    <source>
        <strain evidence="10 11">MSt1</strain>
    </source>
</reference>
<evidence type="ECO:0000256" key="1">
    <source>
        <dbReference type="ARBA" id="ARBA00004635"/>
    </source>
</evidence>
<dbReference type="Proteomes" id="UP000028123">
    <property type="component" value="Unassembled WGS sequence"/>
</dbReference>
<evidence type="ECO:0000259" key="8">
    <source>
        <dbReference type="Pfam" id="PF05504"/>
    </source>
</evidence>
<evidence type="ECO:0000313" key="11">
    <source>
        <dbReference type="Proteomes" id="UP000028123"/>
    </source>
</evidence>
<comment type="caution">
    <text evidence="10">The sequence shown here is derived from an EMBL/GenBank/DDBJ whole genome shotgun (WGS) entry which is preliminary data.</text>
</comment>
<dbReference type="Gene3D" id="3.30.300.210">
    <property type="entry name" value="Nutrient germinant receptor protein C, domain 3"/>
    <property type="match status" value="1"/>
</dbReference>
<dbReference type="InterPro" id="IPR038501">
    <property type="entry name" value="Spore_GerAC_C_sf"/>
</dbReference>
<evidence type="ECO:0000256" key="7">
    <source>
        <dbReference type="ARBA" id="ARBA00023288"/>
    </source>
</evidence>
<dbReference type="InterPro" id="IPR046953">
    <property type="entry name" value="Spore_GerAC-like_C"/>
</dbReference>
<proteinExistence type="inferred from homology"/>
<evidence type="ECO:0000259" key="9">
    <source>
        <dbReference type="Pfam" id="PF25198"/>
    </source>
</evidence>
<evidence type="ECO:0000313" key="10">
    <source>
        <dbReference type="EMBL" id="KEQ24543.1"/>
    </source>
</evidence>
<keyword evidence="11" id="KW-1185">Reference proteome</keyword>
<dbReference type="RefSeq" id="WP_036685926.1">
    <property type="nucleotide sequence ID" value="NZ_FYEP01000011.1"/>
</dbReference>